<reference evidence="1 2" key="1">
    <citation type="submission" date="2020-08" db="EMBL/GenBank/DDBJ databases">
        <title>Emergence and comparative genomics analysis of Citrobacter in Fennec fox imported from North Africa to China.</title>
        <authorList>
            <person name="Zheng B."/>
        </authorList>
    </citation>
    <scope>NUCLEOTIDE SEQUENCE [LARGE SCALE GENOMIC DNA]</scope>
    <source>
        <strain evidence="1 2">FF141</strain>
    </source>
</reference>
<accession>A0A7X1BTC4</accession>
<proteinExistence type="predicted"/>
<comment type="caution">
    <text evidence="1">The sequence shown here is derived from an EMBL/GenBank/DDBJ whole genome shotgun (WGS) entry which is preliminary data.</text>
</comment>
<sequence>MSNRALVVSLCDFTGKMVIPWLEAGCDAVIVDPQHQATSEELHPSGATLTRISAIIDSSEVYAFIRENLNRITFLAGFPPCTNLATSGSRWFASKAEEDPAFQFKAMQVVWQCYDLARFIGCPFLIENPVSRISTFWRKPDHLFDPYEFTAYIAKDNYTKRTCLWTGQGMQMPFPALLPAVSAAIEGVIAEYGRMIPKGKLPVTFPGYTDYPDNRIHTAAPGPERANIRSETPEGFARAIFEANKDRATCLIRS</sequence>
<evidence type="ECO:0000313" key="1">
    <source>
        <dbReference type="EMBL" id="MBC2622734.1"/>
    </source>
</evidence>
<dbReference type="Proteomes" id="UP000548504">
    <property type="component" value="Unassembled WGS sequence"/>
</dbReference>
<evidence type="ECO:0000313" key="2">
    <source>
        <dbReference type="Proteomes" id="UP000548504"/>
    </source>
</evidence>
<dbReference type="AlphaFoldDB" id="A0A7X1BTC4"/>
<protein>
    <recommendedName>
        <fullName evidence="3">DNA (cytosine-5-)-methyltransferase</fullName>
    </recommendedName>
</protein>
<gene>
    <name evidence="1" type="ORF">H7I73_24140</name>
</gene>
<evidence type="ECO:0008006" key="3">
    <source>
        <dbReference type="Google" id="ProtNLM"/>
    </source>
</evidence>
<dbReference type="EMBL" id="JACLAG010000010">
    <property type="protein sequence ID" value="MBC2622734.1"/>
    <property type="molecule type" value="Genomic_DNA"/>
</dbReference>
<dbReference type="RefSeq" id="WP_071667163.1">
    <property type="nucleotide sequence ID" value="NZ_JACLAG010000010.1"/>
</dbReference>
<organism evidence="1 2">
    <name type="scientific">Citrobacter cronae</name>
    <dbReference type="NCBI Taxonomy" id="1748967"/>
    <lineage>
        <taxon>Bacteria</taxon>
        <taxon>Pseudomonadati</taxon>
        <taxon>Pseudomonadota</taxon>
        <taxon>Gammaproteobacteria</taxon>
        <taxon>Enterobacterales</taxon>
        <taxon>Enterobacteriaceae</taxon>
        <taxon>Citrobacter</taxon>
        <taxon>Citrobacter freundii complex</taxon>
    </lineage>
</organism>
<name>A0A7X1BTC4_9ENTR</name>